<evidence type="ECO:0000313" key="1">
    <source>
        <dbReference type="EMBL" id="VVD69061.1"/>
    </source>
</evidence>
<sequence length="208" mass="24248">MIELLVYTTSGIGAAYCLWQLAEGNRGRQVERIQIDLIPYDMHAYNVRSRISESQWRKVAQITHQAASRTKDPDQYRCEICGERGDEQKPYRPHPVECHELWEFDAEERIQRLAGLLSICPACHRVYHFGKATADGYEEQTKVHLMKVNKLSEGEADTYVEQARDTVRARKGVWQLDLTYLNRPEFAFLNTKFTNNERWNCKVTGNNH</sequence>
<dbReference type="EMBL" id="CABPSD010000001">
    <property type="protein sequence ID" value="VVD69061.1"/>
    <property type="molecule type" value="Genomic_DNA"/>
</dbReference>
<keyword evidence="2" id="KW-1185">Reference proteome</keyword>
<name>A0A5E4S1K7_9BURK</name>
<gene>
    <name evidence="1" type="ORF">PMO31116_00503</name>
</gene>
<reference evidence="1 2" key="1">
    <citation type="submission" date="2019-08" db="EMBL/GenBank/DDBJ databases">
        <authorList>
            <person name="Peeters C."/>
        </authorList>
    </citation>
    <scope>NUCLEOTIDE SEQUENCE [LARGE SCALE GENOMIC DNA]</scope>
    <source>
        <strain evidence="1 2">LMG 31116</strain>
    </source>
</reference>
<dbReference type="RefSeq" id="WP_150565299.1">
    <property type="nucleotide sequence ID" value="NZ_CABPSD010000001.1"/>
</dbReference>
<dbReference type="Proteomes" id="UP000368474">
    <property type="component" value="Unassembled WGS sequence"/>
</dbReference>
<evidence type="ECO:0000313" key="2">
    <source>
        <dbReference type="Proteomes" id="UP000368474"/>
    </source>
</evidence>
<dbReference type="AlphaFoldDB" id="A0A5E4S1K7"/>
<accession>A0A5E4S1K7</accession>
<proteinExistence type="predicted"/>
<organism evidence="1 2">
    <name type="scientific">Pandoraea morbifera</name>
    <dbReference type="NCBI Taxonomy" id="2508300"/>
    <lineage>
        <taxon>Bacteria</taxon>
        <taxon>Pseudomonadati</taxon>
        <taxon>Pseudomonadota</taxon>
        <taxon>Betaproteobacteria</taxon>
        <taxon>Burkholderiales</taxon>
        <taxon>Burkholderiaceae</taxon>
        <taxon>Pandoraea</taxon>
    </lineage>
</organism>
<evidence type="ECO:0008006" key="3">
    <source>
        <dbReference type="Google" id="ProtNLM"/>
    </source>
</evidence>
<protein>
    <recommendedName>
        <fullName evidence="3">HNH endonuclease</fullName>
    </recommendedName>
</protein>